<evidence type="ECO:0000313" key="4">
    <source>
        <dbReference type="Proteomes" id="UP000248783"/>
    </source>
</evidence>
<keyword evidence="2" id="KW-1133">Transmembrane helix</keyword>
<reference evidence="3 4" key="1">
    <citation type="submission" date="2018-06" db="EMBL/GenBank/DDBJ databases">
        <title>Whole genome sequencing of a novel hydrocarbon degrading bacterial strain, PW21 isolated from oil contaminated produced water sample.</title>
        <authorList>
            <person name="Nagkirti P."/>
            <person name="Shaikh A."/>
            <person name="Gowdaman V."/>
            <person name="Engineer A.E."/>
            <person name="Dagar S."/>
            <person name="Dhakephalkar P.K."/>
        </authorList>
    </citation>
    <scope>NUCLEOTIDE SEQUENCE [LARGE SCALE GENOMIC DNA]</scope>
    <source>
        <strain evidence="3 4">PW21</strain>
    </source>
</reference>
<dbReference type="AlphaFoldDB" id="A0A2W5X0R4"/>
<evidence type="ECO:0000313" key="3">
    <source>
        <dbReference type="EMBL" id="PZR54296.1"/>
    </source>
</evidence>
<evidence type="ECO:0000256" key="1">
    <source>
        <dbReference type="SAM" id="MobiDB-lite"/>
    </source>
</evidence>
<keyword evidence="4" id="KW-1185">Reference proteome</keyword>
<gene>
    <name evidence="3" type="ORF">DNL40_05160</name>
</gene>
<comment type="caution">
    <text evidence="3">The sequence shown here is derived from an EMBL/GenBank/DDBJ whole genome shotgun (WGS) entry which is preliminary data.</text>
</comment>
<feature type="transmembrane region" description="Helical" evidence="2">
    <location>
        <begin position="32"/>
        <end position="55"/>
    </location>
</feature>
<dbReference type="EMBL" id="QKWH01000002">
    <property type="protein sequence ID" value="PZR54296.1"/>
    <property type="molecule type" value="Genomic_DNA"/>
</dbReference>
<keyword evidence="2" id="KW-0472">Membrane</keyword>
<feature type="compositionally biased region" description="Acidic residues" evidence="1">
    <location>
        <begin position="105"/>
        <end position="128"/>
    </location>
</feature>
<dbReference type="Proteomes" id="UP000248783">
    <property type="component" value="Unassembled WGS sequence"/>
</dbReference>
<feature type="compositionally biased region" description="Low complexity" evidence="1">
    <location>
        <begin position="85"/>
        <end position="96"/>
    </location>
</feature>
<keyword evidence="2" id="KW-0812">Transmembrane</keyword>
<evidence type="ECO:0000256" key="2">
    <source>
        <dbReference type="SAM" id="Phobius"/>
    </source>
</evidence>
<name>A0A2W5X0R4_9MICO</name>
<proteinExistence type="predicted"/>
<feature type="compositionally biased region" description="Gly residues" evidence="1">
    <location>
        <begin position="129"/>
        <end position="138"/>
    </location>
</feature>
<protein>
    <submittedName>
        <fullName evidence="3">Uncharacterized protein</fullName>
    </submittedName>
</protein>
<dbReference type="RefSeq" id="WP_111250153.1">
    <property type="nucleotide sequence ID" value="NZ_QKWH01000002.1"/>
</dbReference>
<organism evidence="3 4">
    <name type="scientific">Xylanimonas oleitrophica</name>
    <dbReference type="NCBI Taxonomy" id="2607479"/>
    <lineage>
        <taxon>Bacteria</taxon>
        <taxon>Bacillati</taxon>
        <taxon>Actinomycetota</taxon>
        <taxon>Actinomycetes</taxon>
        <taxon>Micrococcales</taxon>
        <taxon>Promicromonosporaceae</taxon>
        <taxon>Xylanimonas</taxon>
    </lineage>
</organism>
<accession>A0A2W5X0R4</accession>
<feature type="region of interest" description="Disordered" evidence="1">
    <location>
        <begin position="68"/>
        <end position="138"/>
    </location>
</feature>
<sequence length="138" mass="14090">MSALHTLTAVLAAAPSPSPTSPARQLESTDVTPGLAGFLATFLLVVAAMSLFLLLTRSMRRTSHNARLAGIEVPEPKRVGGATRVPVAEGPAGDAAEGPEHAGDAEPETEPETEPDAERDAETDEEPGAEGGPGTARA</sequence>